<dbReference type="GO" id="GO:0000166">
    <property type="term" value="F:nucleotide binding"/>
    <property type="evidence" value="ECO:0007669"/>
    <property type="project" value="InterPro"/>
</dbReference>
<dbReference type="InterPro" id="IPR055170">
    <property type="entry name" value="GFO_IDH_MocA-like_dom"/>
</dbReference>
<dbReference type="AlphaFoldDB" id="A0A370KJN0"/>
<dbReference type="OrthoDB" id="9792935at2"/>
<organism evidence="3 4">
    <name type="scientific">Rhizobium grahamii</name>
    <dbReference type="NCBI Taxonomy" id="1120045"/>
    <lineage>
        <taxon>Bacteria</taxon>
        <taxon>Pseudomonadati</taxon>
        <taxon>Pseudomonadota</taxon>
        <taxon>Alphaproteobacteria</taxon>
        <taxon>Hyphomicrobiales</taxon>
        <taxon>Rhizobiaceae</taxon>
        <taxon>Rhizobium/Agrobacterium group</taxon>
        <taxon>Rhizobium</taxon>
    </lineage>
</organism>
<proteinExistence type="predicted"/>
<dbReference type="InterPro" id="IPR000683">
    <property type="entry name" value="Gfo/Idh/MocA-like_OxRdtase_N"/>
</dbReference>
<feature type="domain" description="Gfo/Idh/MocA-like oxidoreductase N-terminal" evidence="1">
    <location>
        <begin position="8"/>
        <end position="125"/>
    </location>
</feature>
<comment type="caution">
    <text evidence="3">The sequence shown here is derived from an EMBL/GenBank/DDBJ whole genome shotgun (WGS) entry which is preliminary data.</text>
</comment>
<evidence type="ECO:0000313" key="4">
    <source>
        <dbReference type="Proteomes" id="UP000254939"/>
    </source>
</evidence>
<evidence type="ECO:0000313" key="3">
    <source>
        <dbReference type="EMBL" id="RDJ06771.1"/>
    </source>
</evidence>
<dbReference type="Gene3D" id="3.30.360.10">
    <property type="entry name" value="Dihydrodipicolinate Reductase, domain 2"/>
    <property type="match status" value="1"/>
</dbReference>
<feature type="domain" description="GFO/IDH/MocA-like oxidoreductase" evidence="2">
    <location>
        <begin position="134"/>
        <end position="268"/>
    </location>
</feature>
<protein>
    <submittedName>
        <fullName evidence="3">Oxidoreductase</fullName>
    </submittedName>
</protein>
<dbReference type="SUPFAM" id="SSF51735">
    <property type="entry name" value="NAD(P)-binding Rossmann-fold domains"/>
    <property type="match status" value="1"/>
</dbReference>
<dbReference type="Gene3D" id="3.40.50.720">
    <property type="entry name" value="NAD(P)-binding Rossmann-like Domain"/>
    <property type="match status" value="1"/>
</dbReference>
<dbReference type="Pfam" id="PF01408">
    <property type="entry name" value="GFO_IDH_MocA"/>
    <property type="match status" value="1"/>
</dbReference>
<dbReference type="InterPro" id="IPR051450">
    <property type="entry name" value="Gfo/Idh/MocA_Oxidoreductases"/>
</dbReference>
<dbReference type="EMBL" id="NAAC01000028">
    <property type="protein sequence ID" value="RDJ06771.1"/>
    <property type="molecule type" value="Genomic_DNA"/>
</dbReference>
<dbReference type="RefSeq" id="WP_114714785.1">
    <property type="nucleotide sequence ID" value="NZ_KZ857266.1"/>
</dbReference>
<sequence length="357" mass="38043">MPTRTDPFKIAVMGAGLIGKRHIERIVAQPRAMLAAVIDPSDAARDFAGLKGAAWFPTLAEATANAALDGIIIATPNELHTENALEAVLAGLPALIEKPIAHDAVAAETIVAAAEAAGVPILIGHHRRHNPMIKAVKRILDSGRMGKVLTAHGTFWVAKPVDYFDVHWRREAGGGPILINLVHDVDLFRYFFGEVDSVHAIQSNSTRGLAVEDTAVILLRFKSGVLATLNASDAIASPWSWELTAGENPAYPRQDQPCYQIGGTIGSLSIPQLVLWTSAAAPNWLEQLVEERVTFDAADPLAAQLNHFCDVISGKAGPLVSAREGLATLRVIEAIKSSARSGHTVLLNDAMAQGKPS</sequence>
<dbReference type="PANTHER" id="PTHR43377">
    <property type="entry name" value="BILIVERDIN REDUCTASE A"/>
    <property type="match status" value="1"/>
</dbReference>
<dbReference type="Pfam" id="PF22725">
    <property type="entry name" value="GFO_IDH_MocA_C3"/>
    <property type="match status" value="1"/>
</dbReference>
<accession>A0A370KJN0</accession>
<gene>
    <name evidence="3" type="ORF">B5K06_22540</name>
</gene>
<reference evidence="3 4" key="1">
    <citation type="submission" date="2017-03" db="EMBL/GenBank/DDBJ databases">
        <title>Genome analysis of Rhizobial strains effectives or ineffectives for nitrogen fixation isolated from bean seeds.</title>
        <authorList>
            <person name="Peralta H."/>
            <person name="Aguilar-Vera A."/>
            <person name="Mora Y."/>
            <person name="Vargas-Lagunas C."/>
            <person name="Girard L."/>
            <person name="Mora J."/>
        </authorList>
    </citation>
    <scope>NUCLEOTIDE SEQUENCE [LARGE SCALE GENOMIC DNA]</scope>
    <source>
        <strain evidence="3 4">CCGM3</strain>
    </source>
</reference>
<dbReference type="InterPro" id="IPR036291">
    <property type="entry name" value="NAD(P)-bd_dom_sf"/>
</dbReference>
<name>A0A370KJN0_9HYPH</name>
<dbReference type="Proteomes" id="UP000254939">
    <property type="component" value="Unassembled WGS sequence"/>
</dbReference>
<dbReference type="SUPFAM" id="SSF55347">
    <property type="entry name" value="Glyceraldehyde-3-phosphate dehydrogenase-like, C-terminal domain"/>
    <property type="match status" value="1"/>
</dbReference>
<evidence type="ECO:0000259" key="2">
    <source>
        <dbReference type="Pfam" id="PF22725"/>
    </source>
</evidence>
<dbReference type="PANTHER" id="PTHR43377:SF8">
    <property type="entry name" value="BLR3664 PROTEIN"/>
    <property type="match status" value="1"/>
</dbReference>
<evidence type="ECO:0000259" key="1">
    <source>
        <dbReference type="Pfam" id="PF01408"/>
    </source>
</evidence>